<proteinExistence type="predicted"/>
<protein>
    <submittedName>
        <fullName evidence="2">Ser/Thr protein kinase RdoA (MazF antagonist)</fullName>
    </submittedName>
</protein>
<reference evidence="2 3" key="1">
    <citation type="submission" date="2020-08" db="EMBL/GenBank/DDBJ databases">
        <title>Sequencing the genomes of 1000 actinobacteria strains.</title>
        <authorList>
            <person name="Klenk H.-P."/>
        </authorList>
    </citation>
    <scope>NUCLEOTIDE SEQUENCE [LARGE SCALE GENOMIC DNA]</scope>
    <source>
        <strain evidence="2 3">DSM 44230</strain>
    </source>
</reference>
<organism evidence="2 3">
    <name type="scientific">Crossiella cryophila</name>
    <dbReference type="NCBI Taxonomy" id="43355"/>
    <lineage>
        <taxon>Bacteria</taxon>
        <taxon>Bacillati</taxon>
        <taxon>Actinomycetota</taxon>
        <taxon>Actinomycetes</taxon>
        <taxon>Pseudonocardiales</taxon>
        <taxon>Pseudonocardiaceae</taxon>
        <taxon>Crossiella</taxon>
    </lineage>
</organism>
<dbReference type="Proteomes" id="UP000533598">
    <property type="component" value="Unassembled WGS sequence"/>
</dbReference>
<keyword evidence="2" id="KW-0808">Transferase</keyword>
<evidence type="ECO:0000313" key="3">
    <source>
        <dbReference type="Proteomes" id="UP000533598"/>
    </source>
</evidence>
<dbReference type="GO" id="GO:0016301">
    <property type="term" value="F:kinase activity"/>
    <property type="evidence" value="ECO:0007669"/>
    <property type="project" value="UniProtKB-KW"/>
</dbReference>
<name>A0A7W7CBN1_9PSEU</name>
<gene>
    <name evidence="2" type="ORF">HNR67_004309</name>
</gene>
<evidence type="ECO:0000313" key="2">
    <source>
        <dbReference type="EMBL" id="MBB4678191.1"/>
    </source>
</evidence>
<dbReference type="RefSeq" id="WP_185004053.1">
    <property type="nucleotide sequence ID" value="NZ_JACHMH010000001.1"/>
</dbReference>
<keyword evidence="3" id="KW-1185">Reference proteome</keyword>
<evidence type="ECO:0000259" key="1">
    <source>
        <dbReference type="Pfam" id="PF01636"/>
    </source>
</evidence>
<comment type="caution">
    <text evidence="2">The sequence shown here is derived from an EMBL/GenBank/DDBJ whole genome shotgun (WGS) entry which is preliminary data.</text>
</comment>
<feature type="domain" description="Aminoglycoside phosphotransferase" evidence="1">
    <location>
        <begin position="38"/>
        <end position="276"/>
    </location>
</feature>
<dbReference type="SUPFAM" id="SSF56112">
    <property type="entry name" value="Protein kinase-like (PK-like)"/>
    <property type="match status" value="1"/>
</dbReference>
<dbReference type="AlphaFoldDB" id="A0A7W7CBN1"/>
<dbReference type="Gene3D" id="3.90.1200.10">
    <property type="match status" value="1"/>
</dbReference>
<accession>A0A7W7CBN1</accession>
<keyword evidence="2" id="KW-0418">Kinase</keyword>
<dbReference type="Pfam" id="PF01636">
    <property type="entry name" value="APH"/>
    <property type="match status" value="1"/>
</dbReference>
<sequence>MNELAVVRELLRRHWPAHWDGTPPERLPGWADTTRHCVWRVPGHGRAYLLTLRRHRDDPWAEARYALRRRVLADCHRQGLPVLLPIPTAAGAPTGWSAGLAGELTPMAKGAVPNQFAPPQVAAMTTAALDLRDCLDRLPGVLRRGLAAITAPAPAGDWAAAVDQAQRLLPAAERRADIWGWTATAVLRGVLAAVPALCTLDQRGFVPPSVVHGAPHDDNVLLCGGREPQALAVLGFDELHVGDRLYDLAVIADTAARVRVGETARRQALARFLEQAFRRGLLPEGEERFLMPVLLARTVPAAVELMAELLRDGRGGPELADRLDRLDPMRKVNVHHLLTGAEVRSCC</sequence>
<dbReference type="EMBL" id="JACHMH010000001">
    <property type="protein sequence ID" value="MBB4678191.1"/>
    <property type="molecule type" value="Genomic_DNA"/>
</dbReference>
<dbReference type="InterPro" id="IPR002575">
    <property type="entry name" value="Aminoglycoside_PTrfase"/>
</dbReference>
<dbReference type="InterPro" id="IPR011009">
    <property type="entry name" value="Kinase-like_dom_sf"/>
</dbReference>